<evidence type="ECO:0000256" key="3">
    <source>
        <dbReference type="SAM" id="MobiDB-lite"/>
    </source>
</evidence>
<reference evidence="5 6" key="1">
    <citation type="submission" date="2016-06" db="EMBL/GenBank/DDBJ databases">
        <title>Living apart together: crosstalk between the core and supernumerary genomes in a fungal plant pathogen.</title>
        <authorList>
            <person name="Vanheule A."/>
            <person name="Audenaert K."/>
            <person name="Warris S."/>
            <person name="Van De Geest H."/>
            <person name="Schijlen E."/>
            <person name="Hofte M."/>
            <person name="De Saeger S."/>
            <person name="Haesaert G."/>
            <person name="Waalwijk C."/>
            <person name="Van Der Lee T."/>
        </authorList>
    </citation>
    <scope>NUCLEOTIDE SEQUENCE [LARGE SCALE GENOMIC DNA]</scope>
    <source>
        <strain evidence="5 6">2516</strain>
    </source>
</reference>
<dbReference type="CDD" id="cd12148">
    <property type="entry name" value="fungal_TF_MHR"/>
    <property type="match status" value="1"/>
</dbReference>
<feature type="region of interest" description="Disordered" evidence="3">
    <location>
        <begin position="169"/>
        <end position="233"/>
    </location>
</feature>
<keyword evidence="6" id="KW-1185">Reference proteome</keyword>
<gene>
    <name evidence="5" type="ORF">FPOA_12536</name>
</gene>
<dbReference type="GO" id="GO:0000981">
    <property type="term" value="F:DNA-binding transcription factor activity, RNA polymerase II-specific"/>
    <property type="evidence" value="ECO:0007669"/>
    <property type="project" value="InterPro"/>
</dbReference>
<dbReference type="PANTHER" id="PTHR46910:SF25">
    <property type="entry name" value="ABC-TRANSPORTER-REGULATING TRANSCRIPTION FACTOR"/>
    <property type="match status" value="1"/>
</dbReference>
<dbReference type="PROSITE" id="PS50048">
    <property type="entry name" value="ZN2_CY6_FUNGAL_2"/>
    <property type="match status" value="1"/>
</dbReference>
<dbReference type="InterPro" id="IPR050987">
    <property type="entry name" value="AtrR-like"/>
</dbReference>
<dbReference type="Pfam" id="PF04082">
    <property type="entry name" value="Fungal_trans"/>
    <property type="match status" value="1"/>
</dbReference>
<dbReference type="AlphaFoldDB" id="A0A1B8A8T4"/>
<sequence>MRRRRENPQCSIACNYCRAKKARCSGSHPCSNCEAHKQECTFPGLDSRASKRRNTNWQLEERLKHMEQRLDQLSTTPPSNNRPSTAGLTSSHPRFSSNEEDGELCESGRMEALLTPSASTTTSHGADFGAGPLCDDTTTQHDLNRPQRQSIFQSTSTNTNSIVAQVDRRSFGSETQPRPSASQPQPLPGNTFPNPYRERGTSSQSAQVGSATTNTFSPRKYPQPPSCGSFSSSSLLFPQPADINRPFANPWWNDICENEPAGNTEHHGASSYMSICSSSGIGWISRRLGSSTAVQTSIRRLALQINKDLKFRGRFSKERIPDPPQATAREWVTAFFEESLEHSMGLVQRPWFEARFEAHLANGARDSSDFAWYAIIHTVYAIGCRRSMTRDGTPKSYVSSRERSWSFFENAMSVHTELLYTHTDSTAIEALLLMSCFAEALASPALEYMLVSSAVRLAQSKGFHIQASQESILSENERTTRTWLWWNAYLLDKHVAIRSGRPSAVDDQDISVALPTVARAGTTSDFHFFKAMINHAQISSQVSRRLSTTRLQMTPLHQTLQDIRDLDHQIREWYEDLDPVFKSRPSARSRRTHPFFEYWHYAYVHFNYHGTLCNIHCILTYPWARPALLQPQNQVIAEQLRESSLVVSEASRAIARGTQYIDLDVDCRGWLALYYPIMSLVNLFLGVLEKLTEQDDETVTSDLILMDVLAGHFSRLEYATDSMTSITFAREVASLAREARAQERVQPRPSLDDPVVSLEGDGTTDFLVPANADELNNGDATEAVMAEWPFAFPGFIDITFSN</sequence>
<feature type="compositionally biased region" description="Polar residues" evidence="3">
    <location>
        <begin position="172"/>
        <end position="184"/>
    </location>
</feature>
<dbReference type="InterPro" id="IPR001138">
    <property type="entry name" value="Zn2Cys6_DnaBD"/>
</dbReference>
<name>A0A1B8A8T4_FUSPO</name>
<dbReference type="GO" id="GO:0003677">
    <property type="term" value="F:DNA binding"/>
    <property type="evidence" value="ECO:0007669"/>
    <property type="project" value="InterPro"/>
</dbReference>
<feature type="region of interest" description="Disordered" evidence="3">
    <location>
        <begin position="117"/>
        <end position="141"/>
    </location>
</feature>
<evidence type="ECO:0000313" key="5">
    <source>
        <dbReference type="EMBL" id="OBS16894.1"/>
    </source>
</evidence>
<dbReference type="Gene3D" id="4.10.240.10">
    <property type="entry name" value="Zn(2)-C6 fungal-type DNA-binding domain"/>
    <property type="match status" value="1"/>
</dbReference>
<feature type="domain" description="Zn(2)-C6 fungal-type" evidence="4">
    <location>
        <begin position="13"/>
        <end position="42"/>
    </location>
</feature>
<feature type="compositionally biased region" description="Polar residues" evidence="3">
    <location>
        <begin position="73"/>
        <end position="96"/>
    </location>
</feature>
<keyword evidence="2" id="KW-0539">Nucleus</keyword>
<proteinExistence type="predicted"/>
<feature type="region of interest" description="Disordered" evidence="3">
    <location>
        <begin position="73"/>
        <end position="104"/>
    </location>
</feature>
<dbReference type="EMBL" id="LYXU01000056">
    <property type="protein sequence ID" value="OBS16894.1"/>
    <property type="molecule type" value="Genomic_DNA"/>
</dbReference>
<protein>
    <recommendedName>
        <fullName evidence="4">Zn(2)-C6 fungal-type domain-containing protein</fullName>
    </recommendedName>
</protein>
<evidence type="ECO:0000259" key="4">
    <source>
        <dbReference type="PROSITE" id="PS50048"/>
    </source>
</evidence>
<dbReference type="OMA" id="CENEPAG"/>
<dbReference type="InterPro" id="IPR007219">
    <property type="entry name" value="XnlR_reg_dom"/>
</dbReference>
<feature type="compositionally biased region" description="Polar residues" evidence="3">
    <location>
        <begin position="201"/>
        <end position="217"/>
    </location>
</feature>
<keyword evidence="1" id="KW-0479">Metal-binding</keyword>
<dbReference type="CDD" id="cd00067">
    <property type="entry name" value="GAL4"/>
    <property type="match status" value="1"/>
</dbReference>
<dbReference type="SUPFAM" id="SSF57701">
    <property type="entry name" value="Zn2/Cys6 DNA-binding domain"/>
    <property type="match status" value="1"/>
</dbReference>
<comment type="caution">
    <text evidence="5">The sequence shown here is derived from an EMBL/GenBank/DDBJ whole genome shotgun (WGS) entry which is preliminary data.</text>
</comment>
<dbReference type="SMART" id="SM00066">
    <property type="entry name" value="GAL4"/>
    <property type="match status" value="1"/>
</dbReference>
<dbReference type="Pfam" id="PF00172">
    <property type="entry name" value="Zn_clus"/>
    <property type="match status" value="1"/>
</dbReference>
<evidence type="ECO:0000256" key="1">
    <source>
        <dbReference type="ARBA" id="ARBA00022723"/>
    </source>
</evidence>
<dbReference type="InterPro" id="IPR036864">
    <property type="entry name" value="Zn2-C6_fun-type_DNA-bd_sf"/>
</dbReference>
<dbReference type="STRING" id="36050.A0A1B8A8T4"/>
<dbReference type="GO" id="GO:0006351">
    <property type="term" value="P:DNA-templated transcription"/>
    <property type="evidence" value="ECO:0007669"/>
    <property type="project" value="InterPro"/>
</dbReference>
<dbReference type="PROSITE" id="PS00463">
    <property type="entry name" value="ZN2_CY6_FUNGAL_1"/>
    <property type="match status" value="1"/>
</dbReference>
<dbReference type="GO" id="GO:0008270">
    <property type="term" value="F:zinc ion binding"/>
    <property type="evidence" value="ECO:0007669"/>
    <property type="project" value="InterPro"/>
</dbReference>
<evidence type="ECO:0000256" key="2">
    <source>
        <dbReference type="ARBA" id="ARBA00023242"/>
    </source>
</evidence>
<dbReference type="SMART" id="SM00906">
    <property type="entry name" value="Fungal_trans"/>
    <property type="match status" value="1"/>
</dbReference>
<evidence type="ECO:0000313" key="6">
    <source>
        <dbReference type="Proteomes" id="UP000091967"/>
    </source>
</evidence>
<dbReference type="Proteomes" id="UP000091967">
    <property type="component" value="Unassembled WGS sequence"/>
</dbReference>
<accession>A0A1B8A8T4</accession>
<dbReference type="PANTHER" id="PTHR46910">
    <property type="entry name" value="TRANSCRIPTION FACTOR PDR1"/>
    <property type="match status" value="1"/>
</dbReference>
<organism evidence="5 6">
    <name type="scientific">Fusarium poae</name>
    <dbReference type="NCBI Taxonomy" id="36050"/>
    <lineage>
        <taxon>Eukaryota</taxon>
        <taxon>Fungi</taxon>
        <taxon>Dikarya</taxon>
        <taxon>Ascomycota</taxon>
        <taxon>Pezizomycotina</taxon>
        <taxon>Sordariomycetes</taxon>
        <taxon>Hypocreomycetidae</taxon>
        <taxon>Hypocreales</taxon>
        <taxon>Nectriaceae</taxon>
        <taxon>Fusarium</taxon>
    </lineage>
</organism>